<keyword evidence="6" id="KW-0732">Signal</keyword>
<dbReference type="PANTHER" id="PTHR28090">
    <property type="entry name" value="PROTEIN ROT1"/>
    <property type="match status" value="1"/>
</dbReference>
<dbReference type="GO" id="GO:0051082">
    <property type="term" value="F:unfolded protein binding"/>
    <property type="evidence" value="ECO:0007669"/>
    <property type="project" value="TreeGrafter"/>
</dbReference>
<keyword evidence="9" id="KW-0472">Membrane</keyword>
<comment type="subcellular location">
    <subcellularLocation>
        <location evidence="1">Endoplasmic reticulum membrane</location>
        <topology evidence="1">Single-pass type I membrane protein</topology>
    </subcellularLocation>
</comment>
<comment type="similarity">
    <text evidence="2">Belongs to the ROT1 family.</text>
</comment>
<proteinExistence type="inferred from homology"/>
<evidence type="ECO:0000313" key="11">
    <source>
        <dbReference type="EMBL" id="KAE8252787.1"/>
    </source>
</evidence>
<keyword evidence="12" id="KW-1185">Reference proteome</keyword>
<evidence type="ECO:0000256" key="7">
    <source>
        <dbReference type="ARBA" id="ARBA00022824"/>
    </source>
</evidence>
<dbReference type="AlphaFoldDB" id="A0A8X7MYU8"/>
<accession>A0A8X7MYU8</accession>
<evidence type="ECO:0000256" key="8">
    <source>
        <dbReference type="ARBA" id="ARBA00022989"/>
    </source>
</evidence>
<gene>
    <name evidence="11" type="ORF">A4X06_0g1922</name>
</gene>
<dbReference type="GO" id="GO:0006458">
    <property type="term" value="P:'de novo' protein folding"/>
    <property type="evidence" value="ECO:0007669"/>
    <property type="project" value="InterPro"/>
</dbReference>
<keyword evidence="7" id="KW-0256">Endoplasmic reticulum</keyword>
<reference evidence="11" key="2">
    <citation type="journal article" date="2019" name="IMA Fungus">
        <title>Genome sequencing and comparison of five Tilletia species to identify candidate genes for the detection of regulated species infecting wheat.</title>
        <authorList>
            <person name="Nguyen H.D.T."/>
            <person name="Sultana T."/>
            <person name="Kesanakurti P."/>
            <person name="Hambleton S."/>
        </authorList>
    </citation>
    <scope>NUCLEOTIDE SEQUENCE</scope>
    <source>
        <strain evidence="11">DAOMC 236426</strain>
    </source>
</reference>
<dbReference type="InterPro" id="IPR019623">
    <property type="entry name" value="Rot1"/>
</dbReference>
<evidence type="ECO:0000256" key="10">
    <source>
        <dbReference type="SAM" id="MobiDB-lite"/>
    </source>
</evidence>
<evidence type="ECO:0000256" key="9">
    <source>
        <dbReference type="ARBA" id="ARBA00023136"/>
    </source>
</evidence>
<keyword evidence="8" id="KW-1133">Transmembrane helix</keyword>
<keyword evidence="5" id="KW-0812">Transmembrane</keyword>
<evidence type="ECO:0000256" key="4">
    <source>
        <dbReference type="ARBA" id="ARBA00017291"/>
    </source>
</evidence>
<feature type="region of interest" description="Disordered" evidence="10">
    <location>
        <begin position="1"/>
        <end position="27"/>
    </location>
</feature>
<dbReference type="Proteomes" id="UP000077684">
    <property type="component" value="Unassembled WGS sequence"/>
</dbReference>
<evidence type="ECO:0000256" key="6">
    <source>
        <dbReference type="ARBA" id="ARBA00022729"/>
    </source>
</evidence>
<name>A0A8X7MYU8_9BASI</name>
<dbReference type="Pfam" id="PF10681">
    <property type="entry name" value="Rot1"/>
    <property type="match status" value="1"/>
</dbReference>
<dbReference type="PANTHER" id="PTHR28090:SF1">
    <property type="entry name" value="PROTEIN ROT1"/>
    <property type="match status" value="1"/>
</dbReference>
<reference evidence="11" key="1">
    <citation type="submission" date="2016-04" db="EMBL/GenBank/DDBJ databases">
        <authorList>
            <person name="Nguyen H.D."/>
            <person name="Samba Siva P."/>
            <person name="Cullis J."/>
            <person name="Levesque C.A."/>
            <person name="Hambleton S."/>
        </authorList>
    </citation>
    <scope>NUCLEOTIDE SEQUENCE</scope>
    <source>
        <strain evidence="11">DAOMC 236426</strain>
    </source>
</reference>
<dbReference type="EMBL" id="LWDE02000133">
    <property type="protein sequence ID" value="KAE8252787.1"/>
    <property type="molecule type" value="Genomic_DNA"/>
</dbReference>
<protein>
    <recommendedName>
        <fullName evidence="4">Protein ROT1</fullName>
    </recommendedName>
    <alternativeName>
        <fullName evidence="3">Protein rot1</fullName>
    </alternativeName>
</protein>
<organism evidence="11 12">
    <name type="scientific">Tilletia controversa</name>
    <name type="common">dwarf bunt fungus</name>
    <dbReference type="NCBI Taxonomy" id="13291"/>
    <lineage>
        <taxon>Eukaryota</taxon>
        <taxon>Fungi</taxon>
        <taxon>Dikarya</taxon>
        <taxon>Basidiomycota</taxon>
        <taxon>Ustilaginomycotina</taxon>
        <taxon>Exobasidiomycetes</taxon>
        <taxon>Tilletiales</taxon>
        <taxon>Tilletiaceae</taxon>
        <taxon>Tilletia</taxon>
    </lineage>
</organism>
<evidence type="ECO:0000256" key="5">
    <source>
        <dbReference type="ARBA" id="ARBA00022692"/>
    </source>
</evidence>
<sequence length="360" mass="40038">MVERSARELLPQSKHSVPKKRTQGDPWLQEQGNRTYFNVVRARKCGYLAEVAFSERVSGRIRLTGSSGRSAQTPAAWQSLKRRSTALEQRSRQQRSPLGSRSTLTFSFSTQLLPDDYESANKCLLVKAASLETVLIQPDLLSPYSFCPAYTIRHSNAMLSPLRIVSSGAAALIGATLLLSGRAQAQNEVDIVGTWSSGAGNVVTGLQFFNPTNNSFIPPRTAGRSYSFTSDGHWEQAIFQYIPQPAKPNCVKAQLIWQHGTYTRNNNGSLTLKPFAGDGHQQIKTMCGEVSDSVQYYEETELISQWSTSLVRHYGSPAYALQLYAFDGSPIPVLYQIYNPPQMLPTQQLHQQIIGKPYKK</sequence>
<evidence type="ECO:0000256" key="1">
    <source>
        <dbReference type="ARBA" id="ARBA00004115"/>
    </source>
</evidence>
<evidence type="ECO:0000256" key="3">
    <source>
        <dbReference type="ARBA" id="ARBA00016195"/>
    </source>
</evidence>
<evidence type="ECO:0000256" key="2">
    <source>
        <dbReference type="ARBA" id="ARBA00007149"/>
    </source>
</evidence>
<dbReference type="GO" id="GO:0005789">
    <property type="term" value="C:endoplasmic reticulum membrane"/>
    <property type="evidence" value="ECO:0007669"/>
    <property type="project" value="UniProtKB-SubCell"/>
</dbReference>
<comment type="caution">
    <text evidence="11">The sequence shown here is derived from an EMBL/GenBank/DDBJ whole genome shotgun (WGS) entry which is preliminary data.</text>
</comment>
<evidence type="ECO:0000313" key="12">
    <source>
        <dbReference type="Proteomes" id="UP000077684"/>
    </source>
</evidence>